<feature type="domain" description="Major facilitator superfamily (MFS) profile" evidence="3">
    <location>
        <begin position="17"/>
        <end position="145"/>
    </location>
</feature>
<accession>A0A7M5XMQ9</accession>
<dbReference type="AlphaFoldDB" id="A0A7M5XMQ9"/>
<dbReference type="GO" id="GO:0016020">
    <property type="term" value="C:membrane"/>
    <property type="evidence" value="ECO:0007669"/>
    <property type="project" value="UniProtKB-SubCell"/>
</dbReference>
<dbReference type="PROSITE" id="PS50850">
    <property type="entry name" value="MFS"/>
    <property type="match status" value="1"/>
</dbReference>
<evidence type="ECO:0000256" key="2">
    <source>
        <dbReference type="SAM" id="Phobius"/>
    </source>
</evidence>
<keyword evidence="2" id="KW-0812">Transmembrane</keyword>
<evidence type="ECO:0000256" key="1">
    <source>
        <dbReference type="ARBA" id="ARBA00004141"/>
    </source>
</evidence>
<dbReference type="InterPro" id="IPR020846">
    <property type="entry name" value="MFS_dom"/>
</dbReference>
<dbReference type="EnsemblMetazoa" id="CLYHEMT024022.1">
    <property type="protein sequence ID" value="CLYHEMP024022.1"/>
    <property type="gene ID" value="CLYHEMG024022"/>
</dbReference>
<feature type="transmembrane region" description="Helical" evidence="2">
    <location>
        <begin position="88"/>
        <end position="106"/>
    </location>
</feature>
<keyword evidence="2" id="KW-0472">Membrane</keyword>
<reference evidence="4" key="1">
    <citation type="submission" date="2021-01" db="UniProtKB">
        <authorList>
            <consortium name="EnsemblMetazoa"/>
        </authorList>
    </citation>
    <scope>IDENTIFICATION</scope>
</reference>
<keyword evidence="2" id="KW-1133">Transmembrane helix</keyword>
<feature type="transmembrane region" description="Helical" evidence="2">
    <location>
        <begin position="20"/>
        <end position="43"/>
    </location>
</feature>
<dbReference type="OrthoDB" id="6381066at2759"/>
<keyword evidence="5" id="KW-1185">Reference proteome</keyword>
<dbReference type="Gene3D" id="1.20.1250.20">
    <property type="entry name" value="MFS general substrate transporter like domains"/>
    <property type="match status" value="1"/>
</dbReference>
<comment type="subcellular location">
    <subcellularLocation>
        <location evidence="1">Membrane</location>
        <topology evidence="1">Multi-pass membrane protein</topology>
    </subcellularLocation>
</comment>
<dbReference type="Proteomes" id="UP000594262">
    <property type="component" value="Unplaced"/>
</dbReference>
<evidence type="ECO:0000313" key="5">
    <source>
        <dbReference type="Proteomes" id="UP000594262"/>
    </source>
</evidence>
<sequence>METSLEYLEWKKNRTRTTALACILILLYGIESQALEVTVLYYFSENFGLSLLQATFYYSVMETLFAVSNLISGILFGRYIDRTRNLRFVFLLNLGVICIGNLMYSIPWHIWSVMTGRFLCGINESLQTAVCDDKKTGPEKPIGND</sequence>
<dbReference type="GO" id="GO:0022857">
    <property type="term" value="F:transmembrane transporter activity"/>
    <property type="evidence" value="ECO:0007669"/>
    <property type="project" value="InterPro"/>
</dbReference>
<dbReference type="Pfam" id="PF07690">
    <property type="entry name" value="MFS_1"/>
    <property type="match status" value="1"/>
</dbReference>
<organism evidence="4 5">
    <name type="scientific">Clytia hemisphaerica</name>
    <dbReference type="NCBI Taxonomy" id="252671"/>
    <lineage>
        <taxon>Eukaryota</taxon>
        <taxon>Metazoa</taxon>
        <taxon>Cnidaria</taxon>
        <taxon>Hydrozoa</taxon>
        <taxon>Hydroidolina</taxon>
        <taxon>Leptothecata</taxon>
        <taxon>Obeliida</taxon>
        <taxon>Clytiidae</taxon>
        <taxon>Clytia</taxon>
    </lineage>
</organism>
<dbReference type="InterPro" id="IPR036259">
    <property type="entry name" value="MFS_trans_sf"/>
</dbReference>
<feature type="transmembrane region" description="Helical" evidence="2">
    <location>
        <begin position="55"/>
        <end position="76"/>
    </location>
</feature>
<dbReference type="InterPro" id="IPR011701">
    <property type="entry name" value="MFS"/>
</dbReference>
<protein>
    <recommendedName>
        <fullName evidence="3">Major facilitator superfamily (MFS) profile domain-containing protein</fullName>
    </recommendedName>
</protein>
<dbReference type="SUPFAM" id="SSF103473">
    <property type="entry name" value="MFS general substrate transporter"/>
    <property type="match status" value="1"/>
</dbReference>
<evidence type="ECO:0000313" key="4">
    <source>
        <dbReference type="EnsemblMetazoa" id="CLYHEMP024022.1"/>
    </source>
</evidence>
<name>A0A7M5XMQ9_9CNID</name>
<proteinExistence type="predicted"/>
<evidence type="ECO:0000259" key="3">
    <source>
        <dbReference type="PROSITE" id="PS50850"/>
    </source>
</evidence>